<feature type="coiled-coil region" evidence="1">
    <location>
        <begin position="57"/>
        <end position="84"/>
    </location>
</feature>
<feature type="compositionally biased region" description="Basic residues" evidence="2">
    <location>
        <begin position="176"/>
        <end position="185"/>
    </location>
</feature>
<name>A0AAF0ECJ7_9BASI</name>
<organism evidence="3 4">
    <name type="scientific">Malassezia equina</name>
    <dbReference type="NCBI Taxonomy" id="1381935"/>
    <lineage>
        <taxon>Eukaryota</taxon>
        <taxon>Fungi</taxon>
        <taxon>Dikarya</taxon>
        <taxon>Basidiomycota</taxon>
        <taxon>Ustilaginomycotina</taxon>
        <taxon>Malasseziomycetes</taxon>
        <taxon>Malasseziales</taxon>
        <taxon>Malasseziaceae</taxon>
        <taxon>Malassezia</taxon>
    </lineage>
</organism>
<protein>
    <submittedName>
        <fullName evidence="3">RING-type E3 ubiquitin transferase</fullName>
        <ecNumber evidence="3">2.3.2.27</ecNumber>
    </submittedName>
</protein>
<gene>
    <name evidence="3" type="ORF">MEQU1_001737</name>
</gene>
<evidence type="ECO:0000313" key="3">
    <source>
        <dbReference type="EMBL" id="WFD23053.1"/>
    </source>
</evidence>
<keyword evidence="1" id="KW-0175">Coiled coil</keyword>
<dbReference type="GO" id="GO:0061630">
    <property type="term" value="F:ubiquitin protein ligase activity"/>
    <property type="evidence" value="ECO:0007669"/>
    <property type="project" value="UniProtKB-EC"/>
</dbReference>
<evidence type="ECO:0000313" key="4">
    <source>
        <dbReference type="Proteomes" id="UP001214415"/>
    </source>
</evidence>
<keyword evidence="3" id="KW-0012">Acyltransferase</keyword>
<sequence>MLVADDTNTKMEALGTEYSNMIVSQLDSQRVFYESQMVSLKANHVTKEEYHLVCKERETLKNTCSQLQENIQSLQGDLEAVNTKSSKQETQLKRALDVLTSTKKELADEKSVSDGLYKHVQQLQDDQSKLQCEVADLREQLRDVMFFVSAREKIEQSSDTLGIAGGDVMVPEKPKTNKHRSNRKR</sequence>
<accession>A0AAF0ECJ7</accession>
<evidence type="ECO:0000256" key="1">
    <source>
        <dbReference type="SAM" id="Coils"/>
    </source>
</evidence>
<proteinExistence type="predicted"/>
<dbReference type="PANTHER" id="PTHR24007:SF7">
    <property type="entry name" value="BRCA1-ASSOCIATED PROTEIN"/>
    <property type="match status" value="1"/>
</dbReference>
<dbReference type="EC" id="2.3.2.27" evidence="3"/>
<evidence type="ECO:0000256" key="2">
    <source>
        <dbReference type="SAM" id="MobiDB-lite"/>
    </source>
</evidence>
<dbReference type="AlphaFoldDB" id="A0AAF0ECJ7"/>
<dbReference type="EMBL" id="CP119902">
    <property type="protein sequence ID" value="WFD23053.1"/>
    <property type="molecule type" value="Genomic_DNA"/>
</dbReference>
<feature type="region of interest" description="Disordered" evidence="2">
    <location>
        <begin position="163"/>
        <end position="185"/>
    </location>
</feature>
<dbReference type="GO" id="GO:0005737">
    <property type="term" value="C:cytoplasm"/>
    <property type="evidence" value="ECO:0007669"/>
    <property type="project" value="TreeGrafter"/>
</dbReference>
<reference evidence="3" key="1">
    <citation type="submission" date="2023-03" db="EMBL/GenBank/DDBJ databases">
        <title>Mating type loci evolution in Malassezia.</title>
        <authorList>
            <person name="Coelho M.A."/>
        </authorList>
    </citation>
    <scope>NUCLEOTIDE SEQUENCE</scope>
    <source>
        <strain evidence="3">CBS 12830</strain>
    </source>
</reference>
<keyword evidence="3" id="KW-0808">Transferase</keyword>
<dbReference type="Proteomes" id="UP001214415">
    <property type="component" value="Chromosome 3"/>
</dbReference>
<keyword evidence="4" id="KW-1185">Reference proteome</keyword>
<dbReference type="GO" id="GO:0007265">
    <property type="term" value="P:Ras protein signal transduction"/>
    <property type="evidence" value="ECO:0007669"/>
    <property type="project" value="TreeGrafter"/>
</dbReference>
<dbReference type="PANTHER" id="PTHR24007">
    <property type="entry name" value="BRCA1-ASSOCIATED PROTEIN"/>
    <property type="match status" value="1"/>
</dbReference>
<dbReference type="GO" id="GO:0016567">
    <property type="term" value="P:protein ubiquitination"/>
    <property type="evidence" value="ECO:0007669"/>
    <property type="project" value="TreeGrafter"/>
</dbReference>